<feature type="binding site" evidence="15">
    <location>
        <position position="158"/>
    </location>
    <ligand>
        <name>substrate</name>
    </ligand>
</feature>
<dbReference type="GO" id="GO:0006508">
    <property type="term" value="P:proteolysis"/>
    <property type="evidence" value="ECO:0007669"/>
    <property type="project" value="UniProtKB-KW"/>
</dbReference>
<accession>A0A1M7T7G4</accession>
<comment type="catalytic activity">
    <reaction evidence="1">
        <text>Acts on substrates that are at least partially unfolded. The cleavage site P1 residue is normally between a pair of hydrophobic residues, such as Val-|-Val.</text>
        <dbReference type="EC" id="3.4.21.107"/>
    </reaction>
</comment>
<evidence type="ECO:0000256" key="8">
    <source>
        <dbReference type="ARBA" id="ARBA00022737"/>
    </source>
</evidence>
<evidence type="ECO:0000256" key="7">
    <source>
        <dbReference type="ARBA" id="ARBA00022729"/>
    </source>
</evidence>
<protein>
    <recommendedName>
        <fullName evidence="5">Probable periplasmic serine endoprotease DegP-like</fullName>
        <ecNumber evidence="4">3.4.21.107</ecNumber>
    </recommendedName>
    <alternativeName>
        <fullName evidence="13">Protease Do</fullName>
    </alternativeName>
</protein>
<feature type="binding site" evidence="15">
    <location>
        <position position="124"/>
    </location>
    <ligand>
        <name>substrate</name>
    </ligand>
</feature>
<evidence type="ECO:0000256" key="9">
    <source>
        <dbReference type="ARBA" id="ARBA00022764"/>
    </source>
</evidence>
<comment type="subcellular location">
    <subcellularLocation>
        <location evidence="2">Periplasm</location>
    </subcellularLocation>
</comment>
<dbReference type="FunFam" id="2.40.10.120:FF:000007">
    <property type="entry name" value="Periplasmic serine endoprotease DegP-like"/>
    <property type="match status" value="1"/>
</dbReference>
<evidence type="ECO:0000259" key="16">
    <source>
        <dbReference type="PROSITE" id="PS50106"/>
    </source>
</evidence>
<evidence type="ECO:0000256" key="5">
    <source>
        <dbReference type="ARBA" id="ARBA00013958"/>
    </source>
</evidence>
<dbReference type="STRING" id="1121455.SAMN02745728_01658"/>
<dbReference type="InterPro" id="IPR036034">
    <property type="entry name" value="PDZ_sf"/>
</dbReference>
<keyword evidence="18" id="KW-1185">Reference proteome</keyword>
<dbReference type="PRINTS" id="PR00834">
    <property type="entry name" value="PROTEASES2C"/>
</dbReference>
<dbReference type="InterPro" id="IPR011782">
    <property type="entry name" value="Pept_S1C_Do"/>
</dbReference>
<evidence type="ECO:0000256" key="6">
    <source>
        <dbReference type="ARBA" id="ARBA00022670"/>
    </source>
</evidence>
<comment type="similarity">
    <text evidence="3">Belongs to the peptidase S1C family.</text>
</comment>
<feature type="binding site" evidence="15">
    <location>
        <begin position="230"/>
        <end position="232"/>
    </location>
    <ligand>
        <name>substrate</name>
    </ligand>
</feature>
<dbReference type="CDD" id="cd10839">
    <property type="entry name" value="cpPDZ1_DegP-like"/>
    <property type="match status" value="1"/>
</dbReference>
<feature type="domain" description="PDZ" evidence="16">
    <location>
        <begin position="400"/>
        <end position="482"/>
    </location>
</feature>
<dbReference type="OrthoDB" id="9758917at2"/>
<dbReference type="PANTHER" id="PTHR22939:SF130">
    <property type="entry name" value="PERIPLASMIC SERINE ENDOPROTEASE DEGP-LIKE-RELATED"/>
    <property type="match status" value="1"/>
</dbReference>
<keyword evidence="8" id="KW-0677">Repeat</keyword>
<dbReference type="SMART" id="SM00228">
    <property type="entry name" value="PDZ"/>
    <property type="match status" value="2"/>
</dbReference>
<dbReference type="Pfam" id="PF13365">
    <property type="entry name" value="Trypsin_2"/>
    <property type="match status" value="1"/>
</dbReference>
<organism evidence="17 18">
    <name type="scientific">Desulfovibrio litoralis DSM 11393</name>
    <dbReference type="NCBI Taxonomy" id="1121455"/>
    <lineage>
        <taxon>Bacteria</taxon>
        <taxon>Pseudomonadati</taxon>
        <taxon>Thermodesulfobacteriota</taxon>
        <taxon>Desulfovibrionia</taxon>
        <taxon>Desulfovibrionales</taxon>
        <taxon>Desulfovibrionaceae</taxon>
        <taxon>Desulfovibrio</taxon>
    </lineage>
</organism>
<keyword evidence="12" id="KW-0346">Stress response</keyword>
<name>A0A1M7T7G4_9BACT</name>
<dbReference type="InterPro" id="IPR001478">
    <property type="entry name" value="PDZ"/>
</dbReference>
<dbReference type="PANTHER" id="PTHR22939">
    <property type="entry name" value="SERINE PROTEASE FAMILY S1C HTRA-RELATED"/>
    <property type="match status" value="1"/>
</dbReference>
<dbReference type="RefSeq" id="WP_072697349.1">
    <property type="nucleotide sequence ID" value="NZ_FRDI01000008.1"/>
</dbReference>
<dbReference type="InterPro" id="IPR009003">
    <property type="entry name" value="Peptidase_S1_PA"/>
</dbReference>
<feature type="binding site" evidence="15">
    <location>
        <position position="54"/>
    </location>
    <ligand>
        <name>substrate</name>
    </ligand>
</feature>
<dbReference type="GO" id="GO:0004252">
    <property type="term" value="F:serine-type endopeptidase activity"/>
    <property type="evidence" value="ECO:0007669"/>
    <property type="project" value="InterPro"/>
</dbReference>
<evidence type="ECO:0000256" key="10">
    <source>
        <dbReference type="ARBA" id="ARBA00022801"/>
    </source>
</evidence>
<feature type="domain" description="PDZ" evidence="16">
    <location>
        <begin position="273"/>
        <end position="364"/>
    </location>
</feature>
<dbReference type="EMBL" id="FRDI01000008">
    <property type="protein sequence ID" value="SHN66617.1"/>
    <property type="molecule type" value="Genomic_DNA"/>
</dbReference>
<keyword evidence="7" id="KW-0732">Signal</keyword>
<dbReference type="GO" id="GO:0042597">
    <property type="term" value="C:periplasmic space"/>
    <property type="evidence" value="ECO:0007669"/>
    <property type="project" value="UniProtKB-SubCell"/>
</dbReference>
<feature type="active site" description="Charge relay system" evidence="14">
    <location>
        <position position="232"/>
    </location>
</feature>
<feature type="active site" description="Charge relay system" evidence="14">
    <location>
        <position position="158"/>
    </location>
</feature>
<reference evidence="17 18" key="1">
    <citation type="submission" date="2016-12" db="EMBL/GenBank/DDBJ databases">
        <authorList>
            <person name="Song W.-J."/>
            <person name="Kurnit D.M."/>
        </authorList>
    </citation>
    <scope>NUCLEOTIDE SEQUENCE [LARGE SCALE GENOMIC DNA]</scope>
    <source>
        <strain evidence="17 18">DSM 11393</strain>
    </source>
</reference>
<keyword evidence="9" id="KW-0574">Periplasm</keyword>
<evidence type="ECO:0000256" key="2">
    <source>
        <dbReference type="ARBA" id="ARBA00004418"/>
    </source>
</evidence>
<dbReference type="InterPro" id="IPR001940">
    <property type="entry name" value="Peptidase_S1C"/>
</dbReference>
<dbReference type="Gene3D" id="2.30.42.10">
    <property type="match status" value="2"/>
</dbReference>
<evidence type="ECO:0000256" key="4">
    <source>
        <dbReference type="ARBA" id="ARBA00013035"/>
    </source>
</evidence>
<evidence type="ECO:0000256" key="14">
    <source>
        <dbReference type="PIRSR" id="PIRSR611782-1"/>
    </source>
</evidence>
<keyword evidence="11" id="KW-0720">Serine protease</keyword>
<dbReference type="PROSITE" id="PS50106">
    <property type="entry name" value="PDZ"/>
    <property type="match status" value="2"/>
</dbReference>
<dbReference type="Proteomes" id="UP000186469">
    <property type="component" value="Unassembled WGS sequence"/>
</dbReference>
<dbReference type="Gene3D" id="2.40.10.120">
    <property type="match status" value="1"/>
</dbReference>
<dbReference type="EC" id="3.4.21.107" evidence="4"/>
<dbReference type="Pfam" id="PF13180">
    <property type="entry name" value="PDZ_2"/>
    <property type="match status" value="1"/>
</dbReference>
<evidence type="ECO:0000256" key="13">
    <source>
        <dbReference type="ARBA" id="ARBA00032850"/>
    </source>
</evidence>
<feature type="active site" description="Charge relay system" evidence="14">
    <location>
        <position position="124"/>
    </location>
</feature>
<evidence type="ECO:0000256" key="11">
    <source>
        <dbReference type="ARBA" id="ARBA00022825"/>
    </source>
</evidence>
<evidence type="ECO:0000313" key="17">
    <source>
        <dbReference type="EMBL" id="SHN66617.1"/>
    </source>
</evidence>
<feature type="binding site" evidence="15">
    <location>
        <begin position="248"/>
        <end position="252"/>
    </location>
    <ligand>
        <name>substrate</name>
    </ligand>
</feature>
<keyword evidence="10" id="KW-0378">Hydrolase</keyword>
<evidence type="ECO:0000256" key="15">
    <source>
        <dbReference type="PIRSR" id="PIRSR611782-2"/>
    </source>
</evidence>
<dbReference type="AlphaFoldDB" id="A0A1M7T7G4"/>
<evidence type="ECO:0000256" key="1">
    <source>
        <dbReference type="ARBA" id="ARBA00001772"/>
    </source>
</evidence>
<evidence type="ECO:0000256" key="12">
    <source>
        <dbReference type="ARBA" id="ARBA00023016"/>
    </source>
</evidence>
<dbReference type="SUPFAM" id="SSF50156">
    <property type="entry name" value="PDZ domain-like"/>
    <property type="match status" value="2"/>
</dbReference>
<dbReference type="NCBIfam" id="TIGR02037">
    <property type="entry name" value="degP_htrA_DO"/>
    <property type="match status" value="1"/>
</dbReference>
<dbReference type="SUPFAM" id="SSF50494">
    <property type="entry name" value="Trypsin-like serine proteases"/>
    <property type="match status" value="1"/>
</dbReference>
<evidence type="ECO:0000313" key="18">
    <source>
        <dbReference type="Proteomes" id="UP000186469"/>
    </source>
</evidence>
<sequence>MILKKRIGTGFFLLLFSFCLLNYYTVTDVNAANLPDFRELAKKSGDAVVNISTEKTVKDQKRNMPPNMFRGMPNGDLFEEFFNSPFGPNGGSQGEEDGRRSRRSGSLGSGFIISSDGFIVTNNHVVEGADVINVNLSSDTNKNKSYKAKLVGADPETDLALIKIEVKDSLPFLKFGDSDKLEVGEWVIAIGNPFGLDHSVTAGIISAKGRDIQAGAFDSFLQTDASINPGNSGGPLLNMDGEVIGINTAIVAQGQGIGFAIPSNMANKIIDELKNHKKVSRGWIGVQIQPIDEKMAKALGLQNDQGALLGGVMPKEPADKAGLMAGDVVVGVDNKDITSADDLLQEIANKKPGNKVELKVIRNGETKNFVVTLAERNLDKDGAKVYEEGSTPDNQDDFNLGIQLRSLNKDDMRRLRITDIEGGLLITAVEPDKEADKAGIKPGDVILTAALKPVLNTNDFVKIINGVGKERGAVMLQMMRRGQKFFVTLDLSGKK</sequence>
<evidence type="ECO:0000256" key="3">
    <source>
        <dbReference type="ARBA" id="ARBA00010541"/>
    </source>
</evidence>
<gene>
    <name evidence="17" type="ORF">SAMN02745728_01658</name>
</gene>
<keyword evidence="6 17" id="KW-0645">Protease</keyword>
<proteinExistence type="inferred from homology"/>